<dbReference type="EnsemblMetazoa" id="CapteT196676">
    <property type="protein sequence ID" value="CapteP196676"/>
    <property type="gene ID" value="CapteG196676"/>
</dbReference>
<evidence type="ECO:0000313" key="2">
    <source>
        <dbReference type="EMBL" id="ELU10597.1"/>
    </source>
</evidence>
<protein>
    <submittedName>
        <fullName evidence="2 3">Uncharacterized protein</fullName>
    </submittedName>
</protein>
<organism evidence="2">
    <name type="scientific">Capitella teleta</name>
    <name type="common">Polychaete worm</name>
    <dbReference type="NCBI Taxonomy" id="283909"/>
    <lineage>
        <taxon>Eukaryota</taxon>
        <taxon>Metazoa</taxon>
        <taxon>Spiralia</taxon>
        <taxon>Lophotrochozoa</taxon>
        <taxon>Annelida</taxon>
        <taxon>Polychaeta</taxon>
        <taxon>Sedentaria</taxon>
        <taxon>Scolecida</taxon>
        <taxon>Capitellidae</taxon>
        <taxon>Capitella</taxon>
    </lineage>
</organism>
<keyword evidence="4" id="KW-1185">Reference proteome</keyword>
<evidence type="ECO:0000313" key="4">
    <source>
        <dbReference type="Proteomes" id="UP000014760"/>
    </source>
</evidence>
<feature type="region of interest" description="Disordered" evidence="1">
    <location>
        <begin position="43"/>
        <end position="71"/>
    </location>
</feature>
<reference evidence="3" key="3">
    <citation type="submission" date="2015-06" db="UniProtKB">
        <authorList>
            <consortium name="EnsemblMetazoa"/>
        </authorList>
    </citation>
    <scope>IDENTIFICATION</scope>
</reference>
<dbReference type="EMBL" id="KB297369">
    <property type="protein sequence ID" value="ELU10597.1"/>
    <property type="molecule type" value="Genomic_DNA"/>
</dbReference>
<reference evidence="2 4" key="2">
    <citation type="journal article" date="2013" name="Nature">
        <title>Insights into bilaterian evolution from three spiralian genomes.</title>
        <authorList>
            <person name="Simakov O."/>
            <person name="Marletaz F."/>
            <person name="Cho S.J."/>
            <person name="Edsinger-Gonzales E."/>
            <person name="Havlak P."/>
            <person name="Hellsten U."/>
            <person name="Kuo D.H."/>
            <person name="Larsson T."/>
            <person name="Lv J."/>
            <person name="Arendt D."/>
            <person name="Savage R."/>
            <person name="Osoegawa K."/>
            <person name="de Jong P."/>
            <person name="Grimwood J."/>
            <person name="Chapman J.A."/>
            <person name="Shapiro H."/>
            <person name="Aerts A."/>
            <person name="Otillar R.P."/>
            <person name="Terry A.Y."/>
            <person name="Boore J.L."/>
            <person name="Grigoriev I.V."/>
            <person name="Lindberg D.R."/>
            <person name="Seaver E.C."/>
            <person name="Weisblat D.A."/>
            <person name="Putnam N.H."/>
            <person name="Rokhsar D.S."/>
        </authorList>
    </citation>
    <scope>NUCLEOTIDE SEQUENCE</scope>
    <source>
        <strain evidence="2 4">I ESC-2004</strain>
    </source>
</reference>
<feature type="compositionally biased region" description="Polar residues" evidence="1">
    <location>
        <begin position="49"/>
        <end position="58"/>
    </location>
</feature>
<reference evidence="4" key="1">
    <citation type="submission" date="2012-12" db="EMBL/GenBank/DDBJ databases">
        <authorList>
            <person name="Hellsten U."/>
            <person name="Grimwood J."/>
            <person name="Chapman J.A."/>
            <person name="Shapiro H."/>
            <person name="Aerts A."/>
            <person name="Otillar R.P."/>
            <person name="Terry A.Y."/>
            <person name="Boore J.L."/>
            <person name="Simakov O."/>
            <person name="Marletaz F."/>
            <person name="Cho S.-J."/>
            <person name="Edsinger-Gonzales E."/>
            <person name="Havlak P."/>
            <person name="Kuo D.-H."/>
            <person name="Larsson T."/>
            <person name="Lv J."/>
            <person name="Arendt D."/>
            <person name="Savage R."/>
            <person name="Osoegawa K."/>
            <person name="de Jong P."/>
            <person name="Lindberg D.R."/>
            <person name="Seaver E.C."/>
            <person name="Weisblat D.A."/>
            <person name="Putnam N.H."/>
            <person name="Grigoriev I.V."/>
            <person name="Rokhsar D.S."/>
        </authorList>
    </citation>
    <scope>NUCLEOTIDE SEQUENCE</scope>
    <source>
        <strain evidence="4">I ESC-2004</strain>
    </source>
</reference>
<accession>R7UWF2</accession>
<proteinExistence type="predicted"/>
<dbReference type="HOGENOM" id="CLU_2123385_0_0_1"/>
<evidence type="ECO:0000256" key="1">
    <source>
        <dbReference type="SAM" id="MobiDB-lite"/>
    </source>
</evidence>
<sequence length="114" mass="12435">MPGCKRKEIIHSEYRGGLLQETMEPNQTNKGCCGRLMDMMRCKRHPQHDASSQATGPSETDMPMAGPSEADNQAFDLSETIDNQATDSSETAYIVLSVEGRLTPSASDNVSIDI</sequence>
<gene>
    <name evidence="2" type="ORF">CAPTEDRAFT_196676</name>
</gene>
<dbReference type="Proteomes" id="UP000014760">
    <property type="component" value="Unassembled WGS sequence"/>
</dbReference>
<dbReference type="EMBL" id="AMQN01020562">
    <property type="status" value="NOT_ANNOTATED_CDS"/>
    <property type="molecule type" value="Genomic_DNA"/>
</dbReference>
<evidence type="ECO:0000313" key="3">
    <source>
        <dbReference type="EnsemblMetazoa" id="CapteP196676"/>
    </source>
</evidence>
<dbReference type="AlphaFoldDB" id="R7UWF2"/>
<name>R7UWF2_CAPTE</name>